<dbReference type="InterPro" id="IPR049326">
    <property type="entry name" value="Rhodopsin_dom_fungi"/>
</dbReference>
<evidence type="ECO:0000313" key="11">
    <source>
        <dbReference type="Proteomes" id="UP000070501"/>
    </source>
</evidence>
<proteinExistence type="inferred from homology"/>
<evidence type="ECO:0000256" key="8">
    <source>
        <dbReference type="SAM" id="SignalP"/>
    </source>
</evidence>
<organism evidence="10 11">
    <name type="scientific">Microdochium bolleyi</name>
    <dbReference type="NCBI Taxonomy" id="196109"/>
    <lineage>
        <taxon>Eukaryota</taxon>
        <taxon>Fungi</taxon>
        <taxon>Dikarya</taxon>
        <taxon>Ascomycota</taxon>
        <taxon>Pezizomycotina</taxon>
        <taxon>Sordariomycetes</taxon>
        <taxon>Xylariomycetidae</taxon>
        <taxon>Xylariales</taxon>
        <taxon>Microdochiaceae</taxon>
        <taxon>Microdochium</taxon>
    </lineage>
</organism>
<reference evidence="11" key="1">
    <citation type="submission" date="2016-02" db="EMBL/GenBank/DDBJ databases">
        <title>Draft genome sequence of Microdochium bolleyi, a fungal endophyte of beachgrass.</title>
        <authorList>
            <consortium name="DOE Joint Genome Institute"/>
            <person name="David A.S."/>
            <person name="May G."/>
            <person name="Haridas S."/>
            <person name="Lim J."/>
            <person name="Wang M."/>
            <person name="Labutti K."/>
            <person name="Lipzen A."/>
            <person name="Barry K."/>
            <person name="Grigoriev I.V."/>
        </authorList>
    </citation>
    <scope>NUCLEOTIDE SEQUENCE [LARGE SCALE GENOMIC DNA]</scope>
    <source>
        <strain evidence="11">J235TASD1</strain>
    </source>
</reference>
<feature type="transmembrane region" description="Helical" evidence="7">
    <location>
        <begin position="224"/>
        <end position="245"/>
    </location>
</feature>
<feature type="chain" id="PRO_5007293212" description="Rhodopsin domain-containing protein" evidence="8">
    <location>
        <begin position="24"/>
        <end position="439"/>
    </location>
</feature>
<feature type="domain" description="Rhodopsin" evidence="9">
    <location>
        <begin position="130"/>
        <end position="365"/>
    </location>
</feature>
<feature type="transmembrane region" description="Helical" evidence="7">
    <location>
        <begin position="185"/>
        <end position="212"/>
    </location>
</feature>
<dbReference type="EMBL" id="KQ964256">
    <property type="protein sequence ID" value="KXJ88952.1"/>
    <property type="molecule type" value="Genomic_DNA"/>
</dbReference>
<evidence type="ECO:0000256" key="2">
    <source>
        <dbReference type="ARBA" id="ARBA00022692"/>
    </source>
</evidence>
<feature type="transmembrane region" description="Helical" evidence="7">
    <location>
        <begin position="144"/>
        <end position="165"/>
    </location>
</feature>
<keyword evidence="11" id="KW-1185">Reference proteome</keyword>
<protein>
    <recommendedName>
        <fullName evidence="9">Rhodopsin domain-containing protein</fullName>
    </recommendedName>
</protein>
<feature type="region of interest" description="Disordered" evidence="6">
    <location>
        <begin position="389"/>
        <end position="439"/>
    </location>
</feature>
<dbReference type="STRING" id="196109.A0A136IVK1"/>
<comment type="subcellular location">
    <subcellularLocation>
        <location evidence="1">Membrane</location>
        <topology evidence="1">Multi-pass membrane protein</topology>
    </subcellularLocation>
</comment>
<evidence type="ECO:0000256" key="3">
    <source>
        <dbReference type="ARBA" id="ARBA00022989"/>
    </source>
</evidence>
<evidence type="ECO:0000256" key="4">
    <source>
        <dbReference type="ARBA" id="ARBA00023136"/>
    </source>
</evidence>
<feature type="transmembrane region" description="Helical" evidence="7">
    <location>
        <begin position="112"/>
        <end position="132"/>
    </location>
</feature>
<dbReference type="AlphaFoldDB" id="A0A136IVK1"/>
<dbReference type="InterPro" id="IPR052337">
    <property type="entry name" value="SAT4-like"/>
</dbReference>
<keyword evidence="2 7" id="KW-0812">Transmembrane</keyword>
<dbReference type="Pfam" id="PF20684">
    <property type="entry name" value="Fung_rhodopsin"/>
    <property type="match status" value="1"/>
</dbReference>
<evidence type="ECO:0000256" key="1">
    <source>
        <dbReference type="ARBA" id="ARBA00004141"/>
    </source>
</evidence>
<name>A0A136IVK1_9PEZI</name>
<evidence type="ECO:0000313" key="10">
    <source>
        <dbReference type="EMBL" id="KXJ88952.1"/>
    </source>
</evidence>
<dbReference type="Proteomes" id="UP000070501">
    <property type="component" value="Unassembled WGS sequence"/>
</dbReference>
<comment type="similarity">
    <text evidence="5">Belongs to the SAT4 family.</text>
</comment>
<keyword evidence="4 7" id="KW-0472">Membrane</keyword>
<evidence type="ECO:0000256" key="7">
    <source>
        <dbReference type="SAM" id="Phobius"/>
    </source>
</evidence>
<feature type="transmembrane region" description="Helical" evidence="7">
    <location>
        <begin position="265"/>
        <end position="288"/>
    </location>
</feature>
<accession>A0A136IVK1</accession>
<dbReference type="PANTHER" id="PTHR33048:SF47">
    <property type="entry name" value="INTEGRAL MEMBRANE PROTEIN-RELATED"/>
    <property type="match status" value="1"/>
</dbReference>
<feature type="compositionally biased region" description="Polar residues" evidence="6">
    <location>
        <begin position="389"/>
        <end position="400"/>
    </location>
</feature>
<evidence type="ECO:0000256" key="5">
    <source>
        <dbReference type="ARBA" id="ARBA00038359"/>
    </source>
</evidence>
<evidence type="ECO:0000259" key="9">
    <source>
        <dbReference type="Pfam" id="PF20684"/>
    </source>
</evidence>
<sequence length="439" mass="48295">MRSLQSLLTALVMLWACAIDATAQQFSKLSVTDLISAIPVCSSGPTIKVIAEAKCPLTDAKLLADCICTSTDVMSRLSTIVQTSCPFQQQLDSVIVLQGLCKGYPRESRVDLVKASAIATLAVSIPIVLLRLATTYFRTYDLGIDDWTCLGALIALVALAAVEFVSAGHGLGLHFWDVGLENEEILLILFYVSQIVYVFVQVLVKLSILLLYNRLFPTAWFQTTVKITSAFVILHGLAFVFAVVFQCNPIPAAWNRHIDGRCIDISAVILVGAVFSIIEDFILMFLPITEIRKLKMKTRVKVTLGFVFAIGSFSTVTSLVRLKSLVQYRKTFDPSFDNVELVVWSLLELMTAIVTASLPTLKPLLMAIPHFTNSIRSRSSRTREGNGFSLSNFSMGSSARQKPLPPTPYSKNALNQPPRKGASNYGVERQGWSSEENIV</sequence>
<gene>
    <name evidence="10" type="ORF">Micbo1qcDRAFT_196884</name>
</gene>
<evidence type="ECO:0000256" key="6">
    <source>
        <dbReference type="SAM" id="MobiDB-lite"/>
    </source>
</evidence>
<keyword evidence="8" id="KW-0732">Signal</keyword>
<dbReference type="InParanoid" id="A0A136IVK1"/>
<keyword evidence="3 7" id="KW-1133">Transmembrane helix</keyword>
<feature type="transmembrane region" description="Helical" evidence="7">
    <location>
        <begin position="300"/>
        <end position="321"/>
    </location>
</feature>
<dbReference type="GO" id="GO:0016020">
    <property type="term" value="C:membrane"/>
    <property type="evidence" value="ECO:0007669"/>
    <property type="project" value="UniProtKB-SubCell"/>
</dbReference>
<feature type="signal peptide" evidence="8">
    <location>
        <begin position="1"/>
        <end position="23"/>
    </location>
</feature>
<dbReference type="PANTHER" id="PTHR33048">
    <property type="entry name" value="PTH11-LIKE INTEGRAL MEMBRANE PROTEIN (AFU_ORTHOLOGUE AFUA_5G11245)"/>
    <property type="match status" value="1"/>
</dbReference>
<dbReference type="OrthoDB" id="5278984at2759"/>